<dbReference type="EMBL" id="CP073041">
    <property type="protein sequence ID" value="UXE60521.1"/>
    <property type="molecule type" value="Genomic_DNA"/>
</dbReference>
<dbReference type="KEGG" id="wna:KA717_34115"/>
<accession>A0A977PUZ9</accession>
<protein>
    <submittedName>
        <fullName evidence="1">Uncharacterized protein</fullName>
    </submittedName>
</protein>
<organism evidence="1">
    <name type="scientific">Woronichinia naegeliana WA131</name>
    <dbReference type="NCBI Taxonomy" id="2824559"/>
    <lineage>
        <taxon>Bacteria</taxon>
        <taxon>Bacillati</taxon>
        <taxon>Cyanobacteriota</taxon>
        <taxon>Cyanophyceae</taxon>
        <taxon>Synechococcales</taxon>
        <taxon>Coelosphaeriaceae</taxon>
        <taxon>Woronichinia</taxon>
    </lineage>
</organism>
<reference evidence="1" key="1">
    <citation type="submission" date="2021-04" db="EMBL/GenBank/DDBJ databases">
        <title>Genome sequence of Woronichinia naegeliana from Washington state freshwater lake bloom.</title>
        <authorList>
            <person name="Dreher T.W."/>
        </authorList>
    </citation>
    <scope>NUCLEOTIDE SEQUENCE</scope>
    <source>
        <strain evidence="1">WA131</strain>
    </source>
</reference>
<sequence>MTDEQLKQLIESNAKSIAALSDAMATEREAIAADREERRAERTQLY</sequence>
<evidence type="ECO:0000313" key="1">
    <source>
        <dbReference type="EMBL" id="UXE60521.1"/>
    </source>
</evidence>
<proteinExistence type="predicted"/>
<dbReference type="AlphaFoldDB" id="A0A977PUZ9"/>
<gene>
    <name evidence="1" type="ORF">KA717_34115</name>
</gene>
<name>A0A977PUZ9_9CYAN</name>
<dbReference type="Proteomes" id="UP001065613">
    <property type="component" value="Chromosome"/>
</dbReference>